<dbReference type="EMBL" id="JAXCGZ010003875">
    <property type="protein sequence ID" value="KAK7082840.1"/>
    <property type="molecule type" value="Genomic_DNA"/>
</dbReference>
<protein>
    <submittedName>
        <fullName evidence="2">Uncharacterized protein</fullName>
    </submittedName>
</protein>
<sequence>MPTTTLTMVLTPVAFRPTNPTRPPTLDIEPPIPRHIQTLPPIRFRERCNVLASNMGHAAT</sequence>
<comment type="caution">
    <text evidence="2">The sequence shown here is derived from an EMBL/GenBank/DDBJ whole genome shotgun (WGS) entry which is preliminary data.</text>
</comment>
<evidence type="ECO:0000313" key="3">
    <source>
        <dbReference type="Proteomes" id="UP001381693"/>
    </source>
</evidence>
<dbReference type="AlphaFoldDB" id="A0AAN9ADZ3"/>
<organism evidence="2 3">
    <name type="scientific">Halocaridina rubra</name>
    <name type="common">Hawaiian red shrimp</name>
    <dbReference type="NCBI Taxonomy" id="373956"/>
    <lineage>
        <taxon>Eukaryota</taxon>
        <taxon>Metazoa</taxon>
        <taxon>Ecdysozoa</taxon>
        <taxon>Arthropoda</taxon>
        <taxon>Crustacea</taxon>
        <taxon>Multicrustacea</taxon>
        <taxon>Malacostraca</taxon>
        <taxon>Eumalacostraca</taxon>
        <taxon>Eucarida</taxon>
        <taxon>Decapoda</taxon>
        <taxon>Pleocyemata</taxon>
        <taxon>Caridea</taxon>
        <taxon>Atyoidea</taxon>
        <taxon>Atyidae</taxon>
        <taxon>Halocaridina</taxon>
    </lineage>
</organism>
<name>A0AAN9ADZ3_HALRR</name>
<evidence type="ECO:0000313" key="2">
    <source>
        <dbReference type="EMBL" id="KAK7082840.1"/>
    </source>
</evidence>
<reference evidence="2 3" key="1">
    <citation type="submission" date="2023-11" db="EMBL/GenBank/DDBJ databases">
        <title>Halocaridina rubra genome assembly.</title>
        <authorList>
            <person name="Smith C."/>
        </authorList>
    </citation>
    <scope>NUCLEOTIDE SEQUENCE [LARGE SCALE GENOMIC DNA]</scope>
    <source>
        <strain evidence="2">EP-1</strain>
        <tissue evidence="2">Whole</tissue>
    </source>
</reference>
<dbReference type="Proteomes" id="UP001381693">
    <property type="component" value="Unassembled WGS sequence"/>
</dbReference>
<feature type="region of interest" description="Disordered" evidence="1">
    <location>
        <begin position="14"/>
        <end position="33"/>
    </location>
</feature>
<gene>
    <name evidence="2" type="ORF">SK128_003566</name>
</gene>
<proteinExistence type="predicted"/>
<accession>A0AAN9ADZ3</accession>
<evidence type="ECO:0000256" key="1">
    <source>
        <dbReference type="SAM" id="MobiDB-lite"/>
    </source>
</evidence>
<keyword evidence="3" id="KW-1185">Reference proteome</keyword>